<dbReference type="Gene3D" id="3.40.50.720">
    <property type="entry name" value="NAD(P)-binding Rossmann-like Domain"/>
    <property type="match status" value="1"/>
</dbReference>
<protein>
    <recommendedName>
        <fullName evidence="3">Ketoreductase domain-containing protein</fullName>
    </recommendedName>
</protein>
<keyword evidence="1" id="KW-0596">Phosphopantetheine</keyword>
<dbReference type="SMART" id="SM00822">
    <property type="entry name" value="PKS_KR"/>
    <property type="match status" value="1"/>
</dbReference>
<dbReference type="GO" id="GO:0004312">
    <property type="term" value="F:fatty acid synthase activity"/>
    <property type="evidence" value="ECO:0007669"/>
    <property type="project" value="TreeGrafter"/>
</dbReference>
<evidence type="ECO:0000256" key="1">
    <source>
        <dbReference type="ARBA" id="ARBA00022450"/>
    </source>
</evidence>
<reference evidence="4" key="1">
    <citation type="submission" date="2014-02" db="EMBL/GenBank/DDBJ databases">
        <title>The Genome Sequence of Trichophyton rubrum (morphotype fischeri) CBS 288.86.</title>
        <authorList>
            <consortium name="The Broad Institute Genomics Platform"/>
            <person name="Cuomo C.A."/>
            <person name="White T.C."/>
            <person name="Graser Y."/>
            <person name="Martinez-Rossi N."/>
            <person name="Heitman J."/>
            <person name="Young S.K."/>
            <person name="Zeng Q."/>
            <person name="Gargeya S."/>
            <person name="Abouelleil A."/>
            <person name="Alvarado L."/>
            <person name="Chapman S.B."/>
            <person name="Gainer-Dewar J."/>
            <person name="Goldberg J."/>
            <person name="Griggs A."/>
            <person name="Gujja S."/>
            <person name="Hansen M."/>
            <person name="Howarth C."/>
            <person name="Imamovic A."/>
            <person name="Larimer J."/>
            <person name="Martinez D."/>
            <person name="Murphy C."/>
            <person name="Pearson M.D."/>
            <person name="Persinoti G."/>
            <person name="Poon T."/>
            <person name="Priest M."/>
            <person name="Roberts A.D."/>
            <person name="Saif S."/>
            <person name="Shea T.D."/>
            <person name="Sykes S.N."/>
            <person name="Wortman J."/>
            <person name="Nusbaum C."/>
            <person name="Birren B."/>
        </authorList>
    </citation>
    <scope>NUCLEOTIDE SEQUENCE [LARGE SCALE GENOMIC DNA]</scope>
    <source>
        <strain evidence="4">CBS 288.86</strain>
    </source>
</reference>
<accession>A0A022W5J3</accession>
<keyword evidence="2" id="KW-0597">Phosphoprotein</keyword>
<dbReference type="AlphaFoldDB" id="A0A022W5J3"/>
<dbReference type="Pfam" id="PF08659">
    <property type="entry name" value="KR"/>
    <property type="match status" value="1"/>
</dbReference>
<dbReference type="InterPro" id="IPR036291">
    <property type="entry name" value="NAD(P)-bd_dom_sf"/>
</dbReference>
<proteinExistence type="predicted"/>
<evidence type="ECO:0000259" key="3">
    <source>
        <dbReference type="SMART" id="SM00822"/>
    </source>
</evidence>
<dbReference type="GO" id="GO:0006633">
    <property type="term" value="P:fatty acid biosynthetic process"/>
    <property type="evidence" value="ECO:0007669"/>
    <property type="project" value="TreeGrafter"/>
</dbReference>
<name>A0A022W5J3_TRIRU</name>
<evidence type="ECO:0000313" key="4">
    <source>
        <dbReference type="EMBL" id="EZF53368.1"/>
    </source>
</evidence>
<feature type="domain" description="Ketoreductase" evidence="3">
    <location>
        <begin position="5"/>
        <end position="113"/>
    </location>
</feature>
<dbReference type="SUPFAM" id="SSF51735">
    <property type="entry name" value="NAD(P)-binding Rossmann-fold domains"/>
    <property type="match status" value="1"/>
</dbReference>
<gene>
    <name evidence="4" type="ORF">H103_03658</name>
</gene>
<dbReference type="InterPro" id="IPR050091">
    <property type="entry name" value="PKS_NRPS_Biosynth_Enz"/>
</dbReference>
<dbReference type="InterPro" id="IPR013968">
    <property type="entry name" value="PKS_KR"/>
</dbReference>
<sequence>MSFPVTDLKAAMIALSRSEIIGRAVIELPEETPRLITSEESLTLKQKEWHLHQATKSMKLDLFVLISSVASLIGIPGQLAYSAANQFLDNLVHHRRHAGLTALALNYGVMGNFAGPFKNSGHDAEELVEFNMMRGLFSMSLPKVLTTLEKAIIDNITQRMAAYMD</sequence>
<organism evidence="4">
    <name type="scientific">Trichophyton rubrum CBS 288.86</name>
    <dbReference type="NCBI Taxonomy" id="1215330"/>
    <lineage>
        <taxon>Eukaryota</taxon>
        <taxon>Fungi</taxon>
        <taxon>Dikarya</taxon>
        <taxon>Ascomycota</taxon>
        <taxon>Pezizomycotina</taxon>
        <taxon>Eurotiomycetes</taxon>
        <taxon>Eurotiomycetidae</taxon>
        <taxon>Onygenales</taxon>
        <taxon>Arthrodermataceae</taxon>
        <taxon>Trichophyton</taxon>
    </lineage>
</organism>
<dbReference type="InterPro" id="IPR057326">
    <property type="entry name" value="KR_dom"/>
</dbReference>
<evidence type="ECO:0000256" key="2">
    <source>
        <dbReference type="ARBA" id="ARBA00022553"/>
    </source>
</evidence>
<dbReference type="Proteomes" id="UP000023758">
    <property type="component" value="Unassembled WGS sequence"/>
</dbReference>
<dbReference type="PANTHER" id="PTHR43775">
    <property type="entry name" value="FATTY ACID SYNTHASE"/>
    <property type="match status" value="1"/>
</dbReference>
<dbReference type="HOGENOM" id="CLU_1612000_0_0_1"/>
<dbReference type="PANTHER" id="PTHR43775:SF37">
    <property type="entry name" value="SI:DKEY-61P9.11"/>
    <property type="match status" value="1"/>
</dbReference>
<dbReference type="EMBL" id="KK207822">
    <property type="protein sequence ID" value="EZF53368.1"/>
    <property type="molecule type" value="Genomic_DNA"/>
</dbReference>